<evidence type="ECO:0000313" key="3">
    <source>
        <dbReference type="Proteomes" id="UP000261828"/>
    </source>
</evidence>
<dbReference type="PANTHER" id="PTHR12147:SF26">
    <property type="entry name" value="PEPTIDASE M28 DOMAIN-CONTAINING PROTEIN"/>
    <property type="match status" value="1"/>
</dbReference>
<evidence type="ECO:0000259" key="1">
    <source>
        <dbReference type="Pfam" id="PF04389"/>
    </source>
</evidence>
<dbReference type="SUPFAM" id="SSF53187">
    <property type="entry name" value="Zn-dependent exopeptidases"/>
    <property type="match status" value="1"/>
</dbReference>
<gene>
    <name evidence="2" type="ORF">DX873_11570</name>
</gene>
<comment type="caution">
    <text evidence="2">The sequence shown here is derived from an EMBL/GenBank/DDBJ whole genome shotgun (WGS) entry which is preliminary data.</text>
</comment>
<dbReference type="Pfam" id="PF04389">
    <property type="entry name" value="Peptidase_M28"/>
    <property type="match status" value="1"/>
</dbReference>
<dbReference type="InterPro" id="IPR007484">
    <property type="entry name" value="Peptidase_M28"/>
</dbReference>
<dbReference type="AlphaFoldDB" id="A0A371JR38"/>
<name>A0A371JR38_9FLAO</name>
<dbReference type="Gene3D" id="3.40.630.10">
    <property type="entry name" value="Zn peptidases"/>
    <property type="match status" value="1"/>
</dbReference>
<dbReference type="Proteomes" id="UP000261828">
    <property type="component" value="Unassembled WGS sequence"/>
</dbReference>
<accession>A0A371JR38</accession>
<dbReference type="GO" id="GO:0008235">
    <property type="term" value="F:metalloexopeptidase activity"/>
    <property type="evidence" value="ECO:0007669"/>
    <property type="project" value="InterPro"/>
</dbReference>
<organism evidence="2 3">
    <name type="scientific">Flagellimonas nanhaiensis</name>
    <dbReference type="NCBI Taxonomy" id="2292706"/>
    <lineage>
        <taxon>Bacteria</taxon>
        <taxon>Pseudomonadati</taxon>
        <taxon>Bacteroidota</taxon>
        <taxon>Flavobacteriia</taxon>
        <taxon>Flavobacteriales</taxon>
        <taxon>Flavobacteriaceae</taxon>
        <taxon>Flagellimonas</taxon>
    </lineage>
</organism>
<proteinExistence type="predicted"/>
<dbReference type="PANTHER" id="PTHR12147">
    <property type="entry name" value="METALLOPEPTIDASE M28 FAMILY MEMBER"/>
    <property type="match status" value="1"/>
</dbReference>
<evidence type="ECO:0000313" key="2">
    <source>
        <dbReference type="EMBL" id="RDY59978.1"/>
    </source>
</evidence>
<dbReference type="EMBL" id="QTJX01000002">
    <property type="protein sequence ID" value="RDY59978.1"/>
    <property type="molecule type" value="Genomic_DNA"/>
</dbReference>
<sequence length="336" mass="37853">MGIKDEPKLIEMARFIQFMMILAVVAAGDTSVCAQVNERVKNHTEYLASDELEGRGRGSTGAELAATYIAEQFRGMGLKSWKRDSYLQRFDIPGLEKMESNVVGYIGSKYSSDRSIVFTAHYDAYGIRKKEGEIDSIYNGARDNAVGVAALIELARNFTKQKAPRYNLVFVATAAEEFGLYGSKFYLKNPIFPTKEIIICLNIDGFNVSGKRQDYFVLPRQGIDFLDEIQSALKPQGWIYNSPDWEDGLNKSFDTAVFLEKGIPAVTIWTGDRKKDGTQADPIPFGPIHSPEDEITEHWNWEGVEEHLQLYQLLANFFLENPDGIEVTDPTLFSQN</sequence>
<reference evidence="2 3" key="1">
    <citation type="submission" date="2018-08" db="EMBL/GenBank/DDBJ databases">
        <title>Muricauda nanhaiensis sp. nov., isolated from seawater of the South China Sea.</title>
        <authorList>
            <person name="Dang Y."/>
        </authorList>
    </citation>
    <scope>NUCLEOTIDE SEQUENCE [LARGE SCALE GENOMIC DNA]</scope>
    <source>
        <strain evidence="2 3">SM1704</strain>
    </source>
</reference>
<feature type="domain" description="Peptidase M28" evidence="1">
    <location>
        <begin position="101"/>
        <end position="308"/>
    </location>
</feature>
<protein>
    <recommendedName>
        <fullName evidence="1">Peptidase M28 domain-containing protein</fullName>
    </recommendedName>
</protein>
<dbReference type="GO" id="GO:0006508">
    <property type="term" value="P:proteolysis"/>
    <property type="evidence" value="ECO:0007669"/>
    <property type="project" value="InterPro"/>
</dbReference>
<dbReference type="InterPro" id="IPR045175">
    <property type="entry name" value="M28_fam"/>
</dbReference>
<keyword evidence="3" id="KW-1185">Reference proteome</keyword>